<evidence type="ECO:0000313" key="1">
    <source>
        <dbReference type="EMBL" id="CAF5171465.1"/>
    </source>
</evidence>
<dbReference type="AlphaFoldDB" id="A0A8S3GZW6"/>
<feature type="non-terminal residue" evidence="1">
    <location>
        <position position="1"/>
    </location>
</feature>
<reference evidence="1" key="1">
    <citation type="submission" date="2021-02" db="EMBL/GenBank/DDBJ databases">
        <authorList>
            <person name="Nowell W R."/>
        </authorList>
    </citation>
    <scope>NUCLEOTIDE SEQUENCE</scope>
</reference>
<accession>A0A8S3GZW6</accession>
<evidence type="ECO:0000313" key="2">
    <source>
        <dbReference type="Proteomes" id="UP000676336"/>
    </source>
</evidence>
<sequence length="20" mass="2597">YEEIRTIRLVYEEIRTIRLM</sequence>
<comment type="caution">
    <text evidence="1">The sequence shown here is derived from an EMBL/GenBank/DDBJ whole genome shotgun (WGS) entry which is preliminary data.</text>
</comment>
<dbReference type="EMBL" id="CAJOBI010312017">
    <property type="protein sequence ID" value="CAF5171465.1"/>
    <property type="molecule type" value="Genomic_DNA"/>
</dbReference>
<gene>
    <name evidence="1" type="ORF">SMN809_LOCUS65772</name>
</gene>
<protein>
    <submittedName>
        <fullName evidence="1">Uncharacterized protein</fullName>
    </submittedName>
</protein>
<proteinExistence type="predicted"/>
<name>A0A8S3GZW6_9BILA</name>
<dbReference type="Proteomes" id="UP000676336">
    <property type="component" value="Unassembled WGS sequence"/>
</dbReference>
<organism evidence="1 2">
    <name type="scientific">Rotaria magnacalcarata</name>
    <dbReference type="NCBI Taxonomy" id="392030"/>
    <lineage>
        <taxon>Eukaryota</taxon>
        <taxon>Metazoa</taxon>
        <taxon>Spiralia</taxon>
        <taxon>Gnathifera</taxon>
        <taxon>Rotifera</taxon>
        <taxon>Eurotatoria</taxon>
        <taxon>Bdelloidea</taxon>
        <taxon>Philodinida</taxon>
        <taxon>Philodinidae</taxon>
        <taxon>Rotaria</taxon>
    </lineage>
</organism>